<dbReference type="InterPro" id="IPR033118">
    <property type="entry name" value="EXPERA"/>
</dbReference>
<dbReference type="EMBL" id="MVBO01000001">
    <property type="protein sequence ID" value="OZJ06978.1"/>
    <property type="molecule type" value="Genomic_DNA"/>
</dbReference>
<dbReference type="AlphaFoldDB" id="A0A261Y8S5"/>
<dbReference type="PANTHER" id="PTHR31204:SF1">
    <property type="entry name" value="SIGMA INTRACELLULAR RECEPTOR 2"/>
    <property type="match status" value="1"/>
</dbReference>
<evidence type="ECO:0000256" key="3">
    <source>
        <dbReference type="ARBA" id="ARBA00022692"/>
    </source>
</evidence>
<keyword evidence="5 7" id="KW-1133">Transmembrane helix</keyword>
<dbReference type="Pfam" id="PF05241">
    <property type="entry name" value="EBP"/>
    <property type="match status" value="1"/>
</dbReference>
<name>A0A261Y8S5_9FUNG</name>
<dbReference type="GO" id="GO:0005789">
    <property type="term" value="C:endoplasmic reticulum membrane"/>
    <property type="evidence" value="ECO:0007669"/>
    <property type="project" value="UniProtKB-SubCell"/>
</dbReference>
<feature type="transmembrane region" description="Helical" evidence="8">
    <location>
        <begin position="98"/>
        <end position="119"/>
    </location>
</feature>
<comment type="subcellular location">
    <subcellularLocation>
        <location evidence="1">Endoplasmic reticulum membrane</location>
        <topology evidence="1">Multi-pass membrane protein</topology>
    </subcellularLocation>
</comment>
<keyword evidence="6 7" id="KW-0472">Membrane</keyword>
<evidence type="ECO:0000256" key="5">
    <source>
        <dbReference type="ARBA" id="ARBA00022989"/>
    </source>
</evidence>
<evidence type="ECO:0000259" key="9">
    <source>
        <dbReference type="PROSITE" id="PS51751"/>
    </source>
</evidence>
<evidence type="ECO:0000256" key="7">
    <source>
        <dbReference type="PROSITE-ProRule" id="PRU01087"/>
    </source>
</evidence>
<dbReference type="InterPro" id="IPR016964">
    <property type="entry name" value="Sigma2_recept"/>
</dbReference>
<dbReference type="PROSITE" id="PS51751">
    <property type="entry name" value="EXPERA"/>
    <property type="match status" value="1"/>
</dbReference>
<keyword evidence="3 7" id="KW-0812">Transmembrane</keyword>
<comment type="similarity">
    <text evidence="2">Belongs to the TMEM97/sigma-2 receptor family.</text>
</comment>
<feature type="transmembrane region" description="Helical" evidence="8">
    <location>
        <begin position="131"/>
        <end position="152"/>
    </location>
</feature>
<comment type="caution">
    <text evidence="10">The sequence shown here is derived from an EMBL/GenBank/DDBJ whole genome shotgun (WGS) entry which is preliminary data.</text>
</comment>
<proteinExistence type="inferred from homology"/>
<keyword evidence="11" id="KW-1185">Reference proteome</keyword>
<dbReference type="PANTHER" id="PTHR31204">
    <property type="entry name" value="SIGMA INTRACELLULAR RECEPTOR 2"/>
    <property type="match status" value="1"/>
</dbReference>
<gene>
    <name evidence="10" type="ORF">BZG36_00055</name>
</gene>
<dbReference type="PIRSF" id="PIRSF031032">
    <property type="entry name" value="TMP_97_prd"/>
    <property type="match status" value="1"/>
</dbReference>
<evidence type="ECO:0000313" key="11">
    <source>
        <dbReference type="Proteomes" id="UP000242875"/>
    </source>
</evidence>
<protein>
    <recommendedName>
        <fullName evidence="9">EXPERA domain-containing protein</fullName>
    </recommendedName>
</protein>
<dbReference type="Proteomes" id="UP000242875">
    <property type="component" value="Unassembled WGS sequence"/>
</dbReference>
<accession>A0A261Y8S5</accession>
<sequence length="153" mass="17974">MKKTLRPLDILYLVFFLTHIPIALFVDLVPLYPTHLAPSLALKLNAWYTLHWKDAFMTIPNEFWWFKSISYCEASLQLPFFFYACWSIYHDRKHPLPFLVYTTHVLTTVIPILSEFALAPTLLLSEKIKLLVLYSPYAIVPFLLFCDVIQAYI</sequence>
<evidence type="ECO:0000256" key="8">
    <source>
        <dbReference type="SAM" id="Phobius"/>
    </source>
</evidence>
<dbReference type="InterPro" id="IPR051987">
    <property type="entry name" value="Sigma-2_receptor-like"/>
</dbReference>
<keyword evidence="4" id="KW-0256">Endoplasmic reticulum</keyword>
<evidence type="ECO:0000256" key="6">
    <source>
        <dbReference type="ARBA" id="ARBA00023136"/>
    </source>
</evidence>
<feature type="domain" description="EXPERA" evidence="9">
    <location>
        <begin position="8"/>
        <end position="145"/>
    </location>
</feature>
<evidence type="ECO:0000256" key="4">
    <source>
        <dbReference type="ARBA" id="ARBA00022824"/>
    </source>
</evidence>
<dbReference type="OrthoDB" id="433124at2759"/>
<evidence type="ECO:0000256" key="1">
    <source>
        <dbReference type="ARBA" id="ARBA00004477"/>
    </source>
</evidence>
<organism evidence="10 11">
    <name type="scientific">Bifiguratus adelaidae</name>
    <dbReference type="NCBI Taxonomy" id="1938954"/>
    <lineage>
        <taxon>Eukaryota</taxon>
        <taxon>Fungi</taxon>
        <taxon>Fungi incertae sedis</taxon>
        <taxon>Mucoromycota</taxon>
        <taxon>Mucoromycotina</taxon>
        <taxon>Endogonomycetes</taxon>
        <taxon>Endogonales</taxon>
        <taxon>Endogonales incertae sedis</taxon>
        <taxon>Bifiguratus</taxon>
    </lineage>
</organism>
<reference evidence="10 11" key="1">
    <citation type="journal article" date="2017" name="Mycologia">
        <title>Bifiguratus adelaidae, gen. et sp. nov., a new member of Mucoromycotina in endophytic and soil-dwelling habitats.</title>
        <authorList>
            <person name="Torres-Cruz T.J."/>
            <person name="Billingsley Tobias T.L."/>
            <person name="Almatruk M."/>
            <person name="Hesse C."/>
            <person name="Kuske C.R."/>
            <person name="Desiro A."/>
            <person name="Benucci G.M."/>
            <person name="Bonito G."/>
            <person name="Stajich J.E."/>
            <person name="Dunlap C."/>
            <person name="Arnold A.E."/>
            <person name="Porras-Alfaro A."/>
        </authorList>
    </citation>
    <scope>NUCLEOTIDE SEQUENCE [LARGE SCALE GENOMIC DNA]</scope>
    <source>
        <strain evidence="10 11">AZ0501</strain>
    </source>
</reference>
<feature type="transmembrane region" description="Helical" evidence="8">
    <location>
        <begin position="12"/>
        <end position="32"/>
    </location>
</feature>
<evidence type="ECO:0000313" key="10">
    <source>
        <dbReference type="EMBL" id="OZJ06978.1"/>
    </source>
</evidence>
<evidence type="ECO:0000256" key="2">
    <source>
        <dbReference type="ARBA" id="ARBA00009096"/>
    </source>
</evidence>